<evidence type="ECO:0000256" key="1">
    <source>
        <dbReference type="SAM" id="SignalP"/>
    </source>
</evidence>
<organism evidence="2 3">
    <name type="scientific">Candidatus Nitrotoga fabula</name>
    <dbReference type="NCBI Taxonomy" id="2182327"/>
    <lineage>
        <taxon>Bacteria</taxon>
        <taxon>Pseudomonadati</taxon>
        <taxon>Pseudomonadota</taxon>
        <taxon>Betaproteobacteria</taxon>
        <taxon>Nitrosomonadales</taxon>
        <taxon>Gallionellaceae</taxon>
        <taxon>Candidatus Nitrotoga</taxon>
    </lineage>
</organism>
<evidence type="ECO:0000313" key="2">
    <source>
        <dbReference type="EMBL" id="CAE6712747.1"/>
    </source>
</evidence>
<protein>
    <submittedName>
        <fullName evidence="2">Uncharacterized protein</fullName>
    </submittedName>
</protein>
<accession>A0A916F9M0</accession>
<dbReference type="EMBL" id="CAJNBL010000013">
    <property type="protein sequence ID" value="CAE6712747.1"/>
    <property type="molecule type" value="Genomic_DNA"/>
</dbReference>
<keyword evidence="1" id="KW-0732">Signal</keyword>
<keyword evidence="3" id="KW-1185">Reference proteome</keyword>
<reference evidence="2" key="1">
    <citation type="submission" date="2021-02" db="EMBL/GenBank/DDBJ databases">
        <authorList>
            <person name="Han P."/>
        </authorList>
    </citation>
    <scope>NUCLEOTIDE SEQUENCE</scope>
    <source>
        <strain evidence="2">Candidatus Nitrotoga sp. ZN8</strain>
    </source>
</reference>
<gene>
    <name evidence="2" type="ORF">NTGZN8_200019</name>
</gene>
<feature type="signal peptide" evidence="1">
    <location>
        <begin position="1"/>
        <end position="23"/>
    </location>
</feature>
<dbReference type="AlphaFoldDB" id="A0A916F9M0"/>
<dbReference type="RefSeq" id="WP_213035834.1">
    <property type="nucleotide sequence ID" value="NZ_CAJNBL010000013.1"/>
</dbReference>
<feature type="chain" id="PRO_5037171718" evidence="1">
    <location>
        <begin position="24"/>
        <end position="287"/>
    </location>
</feature>
<evidence type="ECO:0000313" key="3">
    <source>
        <dbReference type="Proteomes" id="UP000675882"/>
    </source>
</evidence>
<comment type="caution">
    <text evidence="2">The sequence shown here is derived from an EMBL/GenBank/DDBJ whole genome shotgun (WGS) entry which is preliminary data.</text>
</comment>
<sequence length="287" mass="29711">MKAMCYKLSGAVLIMLTSGLSQADPVTEAFVHAEDRLESTAACLVTATNSSSTADCLCATGNNAFSFCAGGTGNGMIVNEQFAAAWAAEVEAAETVLDAPIAPWPNASVLIDARASCTLDQASLDLALTPDADKSKLKGVIGAKAQYSAIYMYPTINGDAIPGMDPVRLCALGQASVIVAGSYAPKRHQDHGHKKKSRSDSLNLGIQATDIGITGAFQWALTGDQSPLEVEYADVGVKFVLVAGVADAVVKAGKGISAVGVLANTKISNRSLHVETKPNLTVLDQNP</sequence>
<dbReference type="Proteomes" id="UP000675882">
    <property type="component" value="Unassembled WGS sequence"/>
</dbReference>
<name>A0A916F9M0_9PROT</name>
<proteinExistence type="predicted"/>